<dbReference type="Proteomes" id="UP000800096">
    <property type="component" value="Unassembled WGS sequence"/>
</dbReference>
<feature type="transmembrane region" description="Helical" evidence="2">
    <location>
        <begin position="7"/>
        <end position="26"/>
    </location>
</feature>
<name>A0A6A5Q5K2_AMPQU</name>
<keyword evidence="2" id="KW-0812">Transmembrane</keyword>
<sequence>MLGGMEFTCLLHISLVFLLLLPWYLLGPRPLYGHIKIPSPSKSEVIDILAALICQFWLYYPSPLVLFLVFTILRRRLPLQFTLARPSPSTSDSSRSTKLVSSGARRSKPLHTPPLTTVWSNDNITFGSLGSPFQSAWRAPSQVNSMPIKPALSTMLQLPLKDASQLLRELIRNPIILPSIDSLRPAYQPISVPFALPKQAGTKSLHCSTAGPVESAPASGEILPSPLHPSKETRLVDLVPREPSVKRKRIEVEPAGGLPKSKAVKALSSTEAREALDVLYAEDLTKRRKLDDSLQAVSGSVFSRS</sequence>
<keyword evidence="2" id="KW-1133">Transmembrane helix</keyword>
<keyword evidence="2" id="KW-0472">Membrane</keyword>
<evidence type="ECO:0000256" key="2">
    <source>
        <dbReference type="SAM" id="Phobius"/>
    </source>
</evidence>
<evidence type="ECO:0000256" key="1">
    <source>
        <dbReference type="SAM" id="MobiDB-lite"/>
    </source>
</evidence>
<accession>A0A6A5Q5K2</accession>
<feature type="transmembrane region" description="Helical" evidence="2">
    <location>
        <begin position="46"/>
        <end position="73"/>
    </location>
</feature>
<proteinExistence type="predicted"/>
<dbReference type="EMBL" id="ML979147">
    <property type="protein sequence ID" value="KAF1910983.1"/>
    <property type="molecule type" value="Genomic_DNA"/>
</dbReference>
<dbReference type="AlphaFoldDB" id="A0A6A5Q5K2"/>
<organism evidence="3 4">
    <name type="scientific">Ampelomyces quisqualis</name>
    <name type="common">Powdery mildew agent</name>
    <dbReference type="NCBI Taxonomy" id="50730"/>
    <lineage>
        <taxon>Eukaryota</taxon>
        <taxon>Fungi</taxon>
        <taxon>Dikarya</taxon>
        <taxon>Ascomycota</taxon>
        <taxon>Pezizomycotina</taxon>
        <taxon>Dothideomycetes</taxon>
        <taxon>Pleosporomycetidae</taxon>
        <taxon>Pleosporales</taxon>
        <taxon>Pleosporineae</taxon>
        <taxon>Phaeosphaeriaceae</taxon>
        <taxon>Ampelomyces</taxon>
    </lineage>
</organism>
<gene>
    <name evidence="3" type="ORF">BDU57DRAFT_543601</name>
</gene>
<evidence type="ECO:0000313" key="4">
    <source>
        <dbReference type="Proteomes" id="UP000800096"/>
    </source>
</evidence>
<dbReference type="OrthoDB" id="10656405at2759"/>
<feature type="compositionally biased region" description="Low complexity" evidence="1">
    <location>
        <begin position="85"/>
        <end position="102"/>
    </location>
</feature>
<keyword evidence="4" id="KW-1185">Reference proteome</keyword>
<reference evidence="3" key="1">
    <citation type="journal article" date="2020" name="Stud. Mycol.">
        <title>101 Dothideomycetes genomes: a test case for predicting lifestyles and emergence of pathogens.</title>
        <authorList>
            <person name="Haridas S."/>
            <person name="Albert R."/>
            <person name="Binder M."/>
            <person name="Bloem J."/>
            <person name="Labutti K."/>
            <person name="Salamov A."/>
            <person name="Andreopoulos B."/>
            <person name="Baker S."/>
            <person name="Barry K."/>
            <person name="Bills G."/>
            <person name="Bluhm B."/>
            <person name="Cannon C."/>
            <person name="Castanera R."/>
            <person name="Culley D."/>
            <person name="Daum C."/>
            <person name="Ezra D."/>
            <person name="Gonzalez J."/>
            <person name="Henrissat B."/>
            <person name="Kuo A."/>
            <person name="Liang C."/>
            <person name="Lipzen A."/>
            <person name="Lutzoni F."/>
            <person name="Magnuson J."/>
            <person name="Mondo S."/>
            <person name="Nolan M."/>
            <person name="Ohm R."/>
            <person name="Pangilinan J."/>
            <person name="Park H.-J."/>
            <person name="Ramirez L."/>
            <person name="Alfaro M."/>
            <person name="Sun H."/>
            <person name="Tritt A."/>
            <person name="Yoshinaga Y."/>
            <person name="Zwiers L.-H."/>
            <person name="Turgeon B."/>
            <person name="Goodwin S."/>
            <person name="Spatafora J."/>
            <person name="Crous P."/>
            <person name="Grigoriev I."/>
        </authorList>
    </citation>
    <scope>NUCLEOTIDE SEQUENCE</scope>
    <source>
        <strain evidence="3">HMLAC05119</strain>
    </source>
</reference>
<protein>
    <submittedName>
        <fullName evidence="3">Uncharacterized protein</fullName>
    </submittedName>
</protein>
<feature type="region of interest" description="Disordered" evidence="1">
    <location>
        <begin position="84"/>
        <end position="112"/>
    </location>
</feature>
<evidence type="ECO:0000313" key="3">
    <source>
        <dbReference type="EMBL" id="KAF1910983.1"/>
    </source>
</evidence>